<accession>A0A397SJN2</accession>
<dbReference type="EMBL" id="QKYT01000500">
    <property type="protein sequence ID" value="RIA84335.1"/>
    <property type="molecule type" value="Genomic_DNA"/>
</dbReference>
<sequence length="397" mass="46393">MSSVSIKVILSDRKEVLKWQIHPVTKNISLYNFFCLLVTGKISPEVFINKDYLDFLLKVKVKNSLKREFVNVNIQCELNEILQDLVTWIKNNGGGWKERLIADSIGKTFINDLLYSIWYVDTCGIEKMKGRVIHLSKELEEFFNRSDPSSYKNARPKFDYDCLDQHANLLFGYLNALIDDLINVKIYDRIWVFSNSHTKLKYKSLNNKLSTLPFWEVLDIEPFVPPKLSKKYTFIHNLPKNICQKFGIFQYSSSNNAFHTCFLWCVDESLDEEEIISKSYAISNWLKSEMPIYHTQFMHTQFKYKADLILGIPTKYHQQLLISENDKIIVDLRSQNKGRPEQYAEFWNYVKQYLEDHAAVDDRRHGTVVHLSHAISVRDLVAQVAKICPSDTPIPSK</sequence>
<evidence type="ECO:0000313" key="1">
    <source>
        <dbReference type="EMBL" id="RIA84335.1"/>
    </source>
</evidence>
<comment type="caution">
    <text evidence="1">The sequence shown here is derived from an EMBL/GenBank/DDBJ whole genome shotgun (WGS) entry which is preliminary data.</text>
</comment>
<name>A0A397SJN2_9GLOM</name>
<keyword evidence="2" id="KW-1185">Reference proteome</keyword>
<dbReference type="STRING" id="658196.A0A397SJN2"/>
<proteinExistence type="predicted"/>
<protein>
    <submittedName>
        <fullName evidence="1">Uncharacterized protein</fullName>
    </submittedName>
</protein>
<evidence type="ECO:0000313" key="2">
    <source>
        <dbReference type="Proteomes" id="UP000265703"/>
    </source>
</evidence>
<dbReference type="OrthoDB" id="2415771at2759"/>
<dbReference type="Proteomes" id="UP000265703">
    <property type="component" value="Unassembled WGS sequence"/>
</dbReference>
<dbReference type="AlphaFoldDB" id="A0A397SJN2"/>
<organism evidence="1 2">
    <name type="scientific">Glomus cerebriforme</name>
    <dbReference type="NCBI Taxonomy" id="658196"/>
    <lineage>
        <taxon>Eukaryota</taxon>
        <taxon>Fungi</taxon>
        <taxon>Fungi incertae sedis</taxon>
        <taxon>Mucoromycota</taxon>
        <taxon>Glomeromycotina</taxon>
        <taxon>Glomeromycetes</taxon>
        <taxon>Glomerales</taxon>
        <taxon>Glomeraceae</taxon>
        <taxon>Glomus</taxon>
    </lineage>
</organism>
<reference evidence="1 2" key="1">
    <citation type="submission" date="2018-06" db="EMBL/GenBank/DDBJ databases">
        <title>Comparative genomics reveals the genomic features of Rhizophagus irregularis, R. cerebriforme, R. diaphanum and Gigaspora rosea, and their symbiotic lifestyle signature.</title>
        <authorList>
            <person name="Morin E."/>
            <person name="San Clemente H."/>
            <person name="Chen E.C.H."/>
            <person name="De La Providencia I."/>
            <person name="Hainaut M."/>
            <person name="Kuo A."/>
            <person name="Kohler A."/>
            <person name="Murat C."/>
            <person name="Tang N."/>
            <person name="Roy S."/>
            <person name="Loubradou J."/>
            <person name="Henrissat B."/>
            <person name="Grigoriev I.V."/>
            <person name="Corradi N."/>
            <person name="Roux C."/>
            <person name="Martin F.M."/>
        </authorList>
    </citation>
    <scope>NUCLEOTIDE SEQUENCE [LARGE SCALE GENOMIC DNA]</scope>
    <source>
        <strain evidence="1 2">DAOM 227022</strain>
    </source>
</reference>
<gene>
    <name evidence="1" type="ORF">C1645_832418</name>
</gene>